<dbReference type="AlphaFoldDB" id="A0A217EVR8"/>
<dbReference type="InterPro" id="IPR018927">
    <property type="entry name" value="Pilus_synth_Q_C"/>
</dbReference>
<reference evidence="3" key="1">
    <citation type="submission" date="2016-11" db="EMBL/GenBank/DDBJ databases">
        <title>Evolution of class 1 integrons: mobilization and dispersal via food-borne bacteria.</title>
        <authorList>
            <person name="Ghaly T.M."/>
            <person name="Chow L."/>
            <person name="Asher A.J."/>
            <person name="Waldron L.S."/>
            <person name="Gillings M.R."/>
        </authorList>
    </citation>
    <scope>NUCLEOTIDE SEQUENCE</scope>
    <source>
        <strain evidence="3">MN201516</strain>
        <plasmid evidence="3">pOP-I</plasmid>
    </source>
</reference>
<gene>
    <name evidence="3" type="primary">pilL</name>
</gene>
<feature type="compositionally biased region" description="Low complexity" evidence="1">
    <location>
        <begin position="85"/>
        <end position="102"/>
    </location>
</feature>
<feature type="compositionally biased region" description="Polar residues" evidence="1">
    <location>
        <begin position="226"/>
        <end position="248"/>
    </location>
</feature>
<geneLocation type="plasmid" evidence="3">
    <name>pOP-I</name>
</geneLocation>
<sequence>MSAAVISGDQTFTDRKQKEQTMKFRPFSRGVSVHKIALPLLIPSLLSSCTGFQNRNVAPDTPALVFVDGQISESADIITQTQRRVAPPAATPVPVRQPTTAALAPQTSPLPKPTMLASSARQSGSPGPIVNTSLPALTYIGTPGPVAVLSLSPARSLTLEQWVRRIIPTGWALNYENALRPVLNTRIVSVDTNDQWTRVLNRLLAEQSIQAQVDWNRHAVTLQRKGQSVQLTSPAPSTENHTAPTQATGAPRNPFSSPDKAQLVAPPTVKASPAPVTTKSAQTPIAVVKSQQVIGQPVAPVVQGKSWTAPAGTTLREMLMKWAQDTRCESGASPHWTVIWPVSVTDYRLDAPLTFRGSFETMLGQMFDLYRTAQKPLYAEASRMQCVVSVNDTPAGR</sequence>
<dbReference type="Pfam" id="PF10671">
    <property type="entry name" value="TcpQ"/>
    <property type="match status" value="1"/>
</dbReference>
<accession>A0A217EVR8</accession>
<organism evidence="3">
    <name type="scientific">Enterobacter cloacae subsp. cloacae</name>
    <dbReference type="NCBI Taxonomy" id="336306"/>
    <lineage>
        <taxon>Bacteria</taxon>
        <taxon>Pseudomonadati</taxon>
        <taxon>Pseudomonadota</taxon>
        <taxon>Gammaproteobacteria</taxon>
        <taxon>Enterobacterales</taxon>
        <taxon>Enterobacteriaceae</taxon>
        <taxon>Enterobacter</taxon>
        <taxon>Enterobacter cloacae complex</taxon>
    </lineage>
</organism>
<evidence type="ECO:0000259" key="2">
    <source>
        <dbReference type="Pfam" id="PF10671"/>
    </source>
</evidence>
<feature type="compositionally biased region" description="Polar residues" evidence="1">
    <location>
        <begin position="116"/>
        <end position="127"/>
    </location>
</feature>
<dbReference type="EMBL" id="KY126370">
    <property type="protein sequence ID" value="ARB02430.1"/>
    <property type="molecule type" value="Genomic_DNA"/>
</dbReference>
<keyword evidence="3" id="KW-0614">Plasmid</keyword>
<name>A0A217EVR8_ENTCL</name>
<feature type="region of interest" description="Disordered" evidence="1">
    <location>
        <begin position="226"/>
        <end position="276"/>
    </location>
</feature>
<proteinExistence type="predicted"/>
<protein>
    <submittedName>
        <fullName evidence="3">Type IV pilus assembly chaperone PilL</fullName>
    </submittedName>
</protein>
<feature type="domain" description="Toxin co-regulated pilus biosynthesis protein Q C-terminal" evidence="2">
    <location>
        <begin position="306"/>
        <end position="392"/>
    </location>
</feature>
<evidence type="ECO:0000313" key="3">
    <source>
        <dbReference type="EMBL" id="ARB02430.1"/>
    </source>
</evidence>
<feature type="region of interest" description="Disordered" evidence="1">
    <location>
        <begin position="85"/>
        <end position="127"/>
    </location>
</feature>
<evidence type="ECO:0000256" key="1">
    <source>
        <dbReference type="SAM" id="MobiDB-lite"/>
    </source>
</evidence>